<evidence type="ECO:0000256" key="1">
    <source>
        <dbReference type="ARBA" id="ARBA00022529"/>
    </source>
</evidence>
<dbReference type="PANTHER" id="PTHR37406:SF1">
    <property type="entry name" value="T4-TYPE LYSOZYME 1-RELATED"/>
    <property type="match status" value="1"/>
</dbReference>
<dbReference type="GO" id="GO:0031640">
    <property type="term" value="P:killing of cells of another organism"/>
    <property type="evidence" value="ECO:0007669"/>
    <property type="project" value="UniProtKB-KW"/>
</dbReference>
<dbReference type="RefSeq" id="WP_002731202.1">
    <property type="nucleotide sequence ID" value="NZ_CAHP01000054.1"/>
</dbReference>
<dbReference type="Proteomes" id="UP000004169">
    <property type="component" value="Unassembled WGS sequence"/>
</dbReference>
<dbReference type="InterPro" id="IPR023347">
    <property type="entry name" value="Lysozyme_dom_sf"/>
</dbReference>
<keyword evidence="2" id="KW-0081">Bacteriolytic enzyme</keyword>
<keyword evidence="4" id="KW-1185">Reference proteome</keyword>
<sequence length="101" mass="11377">MSNYRGISEAEALALLDNDIAAIASWLDRDIPWWQRLSDARQRALINMAMMGVPRLLGFKRMLAAMQARDFERAAAEALDSKWADDVGERSRRVATLIRAG</sequence>
<dbReference type="eggNOG" id="COG3772">
    <property type="taxonomic scope" value="Bacteria"/>
</dbReference>
<dbReference type="InterPro" id="IPR052619">
    <property type="entry name" value="Phage_lysozyme-like"/>
</dbReference>
<reference evidence="3 4" key="1">
    <citation type="journal article" date="2012" name="J. Bacteriol.">
        <title>Draft Genome Sequence of the Purple Photosynthetic Bacterium Phaeospirillum molischianum DSM120, a Particularly Versatile Bacterium.</title>
        <authorList>
            <person name="Duquesne K."/>
            <person name="Prima V."/>
            <person name="Ji B."/>
            <person name="Rouy Z."/>
            <person name="Medigue C."/>
            <person name="Talla E."/>
            <person name="Sturgis J.N."/>
        </authorList>
    </citation>
    <scope>NUCLEOTIDE SEQUENCE [LARGE SCALE GENOMIC DNA]</scope>
    <source>
        <strain evidence="4">DSM120</strain>
    </source>
</reference>
<dbReference type="PANTHER" id="PTHR37406">
    <property type="entry name" value="T4-TYPE LYSOZYME 1-RELATED"/>
    <property type="match status" value="1"/>
</dbReference>
<dbReference type="EC" id="3.2.1.17" evidence="3"/>
<dbReference type="AlphaFoldDB" id="H8FXT4"/>
<keyword evidence="1" id="KW-0929">Antimicrobial</keyword>
<evidence type="ECO:0000313" key="4">
    <source>
        <dbReference type="Proteomes" id="UP000004169"/>
    </source>
</evidence>
<protein>
    <submittedName>
        <fullName evidence="3">Lysozyme</fullName>
        <ecNumber evidence="3">3.2.1.17</ecNumber>
    </submittedName>
</protein>
<organism evidence="3 4">
    <name type="scientific">Magnetospirillum molischianum DSM 120</name>
    <dbReference type="NCBI Taxonomy" id="1150626"/>
    <lineage>
        <taxon>Bacteria</taxon>
        <taxon>Pseudomonadati</taxon>
        <taxon>Pseudomonadota</taxon>
        <taxon>Alphaproteobacteria</taxon>
        <taxon>Rhodospirillales</taxon>
        <taxon>Rhodospirillaceae</taxon>
        <taxon>Magnetospirillum</taxon>
    </lineage>
</organism>
<dbReference type="Gene3D" id="1.10.530.40">
    <property type="match status" value="1"/>
</dbReference>
<gene>
    <name evidence="3" type="ORF">PHAMO_580078</name>
</gene>
<dbReference type="EMBL" id="CAHP01000054">
    <property type="protein sequence ID" value="CCG43172.1"/>
    <property type="molecule type" value="Genomic_DNA"/>
</dbReference>
<evidence type="ECO:0000313" key="3">
    <source>
        <dbReference type="EMBL" id="CCG43172.1"/>
    </source>
</evidence>
<keyword evidence="3" id="KW-0378">Hydrolase</keyword>
<keyword evidence="3" id="KW-0326">Glycosidase</keyword>
<name>H8FXT4_MAGML</name>
<comment type="caution">
    <text evidence="3">The sequence shown here is derived from an EMBL/GenBank/DDBJ whole genome shotgun (WGS) entry which is preliminary data.</text>
</comment>
<dbReference type="InterPro" id="IPR023346">
    <property type="entry name" value="Lysozyme-like_dom_sf"/>
</dbReference>
<dbReference type="STRING" id="1150626.PHAMO_580078"/>
<proteinExistence type="predicted"/>
<dbReference type="GO" id="GO:0003796">
    <property type="term" value="F:lysozyme activity"/>
    <property type="evidence" value="ECO:0007669"/>
    <property type="project" value="UniProtKB-EC"/>
</dbReference>
<dbReference type="SUPFAM" id="SSF53955">
    <property type="entry name" value="Lysozyme-like"/>
    <property type="match status" value="1"/>
</dbReference>
<dbReference type="GO" id="GO:0042742">
    <property type="term" value="P:defense response to bacterium"/>
    <property type="evidence" value="ECO:0007669"/>
    <property type="project" value="UniProtKB-KW"/>
</dbReference>
<evidence type="ECO:0000256" key="2">
    <source>
        <dbReference type="ARBA" id="ARBA00022638"/>
    </source>
</evidence>
<accession>H8FXT4</accession>